<gene>
    <name evidence="4" type="ORF">LDG_6186</name>
</gene>
<keyword evidence="5" id="KW-1185">Reference proteome</keyword>
<dbReference type="PANTHER" id="PTHR40459:SF1">
    <property type="entry name" value="CONSERVED HYPOTHETICAL ALANINE AND LEUCINE RICH PROTEIN"/>
    <property type="match status" value="1"/>
</dbReference>
<dbReference type="GO" id="GO:0016491">
    <property type="term" value="F:oxidoreductase activity"/>
    <property type="evidence" value="ECO:0007669"/>
    <property type="project" value="UniProtKB-KW"/>
</dbReference>
<reference evidence="4 5" key="1">
    <citation type="journal article" date="2011" name="BMC Genomics">
        <title>Insight into cross-talk between intra-amoebal pathogens.</title>
        <authorList>
            <person name="Gimenez G."/>
            <person name="Bertelli C."/>
            <person name="Moliner C."/>
            <person name="Robert C."/>
            <person name="Raoult D."/>
            <person name="Fournier P.E."/>
            <person name="Greub G."/>
        </authorList>
    </citation>
    <scope>NUCLEOTIDE SEQUENCE [LARGE SCALE GENOMIC DNA]</scope>
    <source>
        <strain evidence="4 5">LLAP12</strain>
    </source>
</reference>
<dbReference type="Gene3D" id="1.10.1040.20">
    <property type="entry name" value="ProC-like, C-terminal domain"/>
    <property type="match status" value="1"/>
</dbReference>
<dbReference type="InterPro" id="IPR019665">
    <property type="entry name" value="OxRdtase/DH_put_Rossmann_dom"/>
</dbReference>
<dbReference type="Proteomes" id="UP000002770">
    <property type="component" value="Unassembled WGS sequence"/>
</dbReference>
<dbReference type="eggNOG" id="COG5495">
    <property type="taxonomic scope" value="Bacteria"/>
</dbReference>
<dbReference type="InterPro" id="IPR037108">
    <property type="entry name" value="TM1727-like_C_sf"/>
</dbReference>
<dbReference type="PANTHER" id="PTHR40459">
    <property type="entry name" value="CONSERVED HYPOTHETICAL ALANINE AND LEUCINE RICH PROTEIN"/>
    <property type="match status" value="1"/>
</dbReference>
<accession>G9ELC3</accession>
<dbReference type="AlphaFoldDB" id="G9ELC3"/>
<dbReference type="Pfam" id="PF10728">
    <property type="entry name" value="DUF2520"/>
    <property type="match status" value="1"/>
</dbReference>
<organism evidence="4 5">
    <name type="scientific">Legionella drancourtii LLAP12</name>
    <dbReference type="NCBI Taxonomy" id="658187"/>
    <lineage>
        <taxon>Bacteria</taxon>
        <taxon>Pseudomonadati</taxon>
        <taxon>Pseudomonadota</taxon>
        <taxon>Gammaproteobacteria</taxon>
        <taxon>Legionellales</taxon>
        <taxon>Legionellaceae</taxon>
        <taxon>Legionella</taxon>
    </lineage>
</organism>
<evidence type="ECO:0000256" key="1">
    <source>
        <dbReference type="ARBA" id="ARBA00023002"/>
    </source>
</evidence>
<dbReference type="OrthoDB" id="8650434at2"/>
<evidence type="ECO:0000313" key="4">
    <source>
        <dbReference type="EMBL" id="EHL32012.1"/>
    </source>
</evidence>
<dbReference type="SUPFAM" id="SSF48179">
    <property type="entry name" value="6-phosphogluconate dehydrogenase C-terminal domain-like"/>
    <property type="match status" value="1"/>
</dbReference>
<sequence>MKCNIIGAGRLGKNIGLALTSVHAISSLSICNRSIASTYKACQDIGFGLAVPELNKLPAADITWLCCNDDAIPALVVALTNQASLKPGSFVIHSSGVLNSSLLAPLQTKGCAIASFHPLKAFKSNYLDKEAFNQVDCVFEGDADVCDWLQQTFSRLGAYVSAIAPEHKAMYHAAACIASNYLITLAACSEELLLKAGLQAQQSRRMLLNLMQGNVTNIQQSERIADALTGPLGRGDLNTLALHLKAMENTNMHHLYKAAGLATLPLTQLPTTQQEAIKNLLEH</sequence>
<dbReference type="Pfam" id="PF10727">
    <property type="entry name" value="Rossmann-like"/>
    <property type="match status" value="1"/>
</dbReference>
<feature type="domain" description="Putative oxidoreductase/dehydrogenase Rossmann-like" evidence="2">
    <location>
        <begin position="2"/>
        <end position="118"/>
    </location>
</feature>
<evidence type="ECO:0008006" key="6">
    <source>
        <dbReference type="Google" id="ProtNLM"/>
    </source>
</evidence>
<dbReference type="HOGENOM" id="CLU_055635_1_0_6"/>
<dbReference type="SUPFAM" id="SSF51735">
    <property type="entry name" value="NAD(P)-binding Rossmann-fold domains"/>
    <property type="match status" value="1"/>
</dbReference>
<keyword evidence="1" id="KW-0560">Oxidoreductase</keyword>
<feature type="domain" description="DUF2520" evidence="3">
    <location>
        <begin position="137"/>
        <end position="262"/>
    </location>
</feature>
<dbReference type="InterPro" id="IPR008927">
    <property type="entry name" value="6-PGluconate_DH-like_C_sf"/>
</dbReference>
<protein>
    <recommendedName>
        <fullName evidence="6">DUF2520 domain-containing protein</fullName>
    </recommendedName>
</protein>
<dbReference type="InterPro" id="IPR018931">
    <property type="entry name" value="DUF2520"/>
</dbReference>
<dbReference type="Gene3D" id="3.40.50.720">
    <property type="entry name" value="NAD(P)-binding Rossmann-like Domain"/>
    <property type="match status" value="1"/>
</dbReference>
<evidence type="ECO:0000259" key="3">
    <source>
        <dbReference type="Pfam" id="PF10728"/>
    </source>
</evidence>
<dbReference type="InterPro" id="IPR036291">
    <property type="entry name" value="NAD(P)-bd_dom_sf"/>
</dbReference>
<dbReference type="InParanoid" id="G9ELC3"/>
<evidence type="ECO:0000259" key="2">
    <source>
        <dbReference type="Pfam" id="PF10727"/>
    </source>
</evidence>
<dbReference type="RefSeq" id="WP_006870123.1">
    <property type="nucleotide sequence ID" value="NZ_JH413808.1"/>
</dbReference>
<evidence type="ECO:0000313" key="5">
    <source>
        <dbReference type="Proteomes" id="UP000002770"/>
    </source>
</evidence>
<dbReference type="STRING" id="658187.LDG_6186"/>
<dbReference type="EMBL" id="JH413808">
    <property type="protein sequence ID" value="EHL32012.1"/>
    <property type="molecule type" value="Genomic_DNA"/>
</dbReference>
<proteinExistence type="predicted"/>
<name>G9ELC3_9GAMM</name>